<evidence type="ECO:0008006" key="3">
    <source>
        <dbReference type="Google" id="ProtNLM"/>
    </source>
</evidence>
<dbReference type="GO" id="GO:0003677">
    <property type="term" value="F:DNA binding"/>
    <property type="evidence" value="ECO:0007669"/>
    <property type="project" value="InterPro"/>
</dbReference>
<dbReference type="SUPFAM" id="SSF47413">
    <property type="entry name" value="lambda repressor-like DNA-binding domains"/>
    <property type="match status" value="1"/>
</dbReference>
<dbReference type="RefSeq" id="WP_016099533.1">
    <property type="nucleotide sequence ID" value="NZ_CP020746.1"/>
</dbReference>
<dbReference type="InterPro" id="IPR010982">
    <property type="entry name" value="Lambda_DNA-bd_dom_sf"/>
</dbReference>
<dbReference type="Proteomes" id="UP000192932">
    <property type="component" value="Plasmid unnamed3"/>
</dbReference>
<dbReference type="EMBL" id="CP020746">
    <property type="protein sequence ID" value="ARJ25739.1"/>
    <property type="molecule type" value="Genomic_DNA"/>
</dbReference>
<keyword evidence="1" id="KW-0614">Plasmid</keyword>
<accession>A0A1W6AIT1</accession>
<gene>
    <name evidence="1" type="ORF">B7492_32380</name>
</gene>
<reference evidence="1 2" key="1">
    <citation type="submission" date="2017-04" db="EMBL/GenBank/DDBJ databases">
        <title>The Characteristic of a Fine Plant Growth-Promoting Rhizobacteria Bacillus mycoides Gnyt1 and its Whole Genome Sequencing Analysis.</title>
        <authorList>
            <person name="Li J.H."/>
            <person name="Yao T."/>
        </authorList>
    </citation>
    <scope>NUCLEOTIDE SEQUENCE [LARGE SCALE GENOMIC DNA]</scope>
    <source>
        <strain evidence="1 2">Gnyt1</strain>
        <plasmid evidence="2">Plasmid unnamed3</plasmid>
    </source>
</reference>
<protein>
    <recommendedName>
        <fullName evidence="3">Prophage helix-turn-helix protein</fullName>
    </recommendedName>
</protein>
<dbReference type="Pfam" id="PF22871">
    <property type="entry name" value="AimR"/>
    <property type="match status" value="1"/>
</dbReference>
<proteinExistence type="predicted"/>
<geneLocation type="plasmid" evidence="1 2">
    <name>unnamed3</name>
</geneLocation>
<name>A0A1W6AIT1_BACMY</name>
<dbReference type="AlphaFoldDB" id="A0A1W6AIT1"/>
<sequence length="405" mass="46783">MNLKQNENVESEKTLGKFLGILIDTIDFQRRSQGALAKEMGVTGGTLSKNLTGKTQFGFWTLVKLLNILYDDTNKRQEMLYNFCSVTTSKINLRIAMEYANAKGHLGLLKLVVDSEKKSSLAMNREWAFAYELVWMRSSGILQGKALLDELEERKKRKIIKTEEIKVLYGILTFYTMYDLEKFNSLFDYAEVIQPNIELITDEFIRAAYSGRIKEGLSYAYLMQDKVDKARELCHEILNLEDYKDCFSLLRASALVYLAESYTFESYERATWYINKSLDMLDLCKSERANKRRENVFNTYAFIKLVNKQGLDNIKIYNVCEKAFYQALIGKFDVAIKLLKDCEIKDGKLSPMKKCILGYALRDTKLIEESIVDFECEGNRFYSKLPKKMLVKFTKNGTMCEGGVI</sequence>
<dbReference type="NCBIfam" id="NF038310">
    <property type="entry name" value="lysogeny_AimR"/>
    <property type="match status" value="1"/>
</dbReference>
<evidence type="ECO:0000313" key="2">
    <source>
        <dbReference type="Proteomes" id="UP000192932"/>
    </source>
</evidence>
<organism evidence="1 2">
    <name type="scientific">Bacillus mycoides</name>
    <dbReference type="NCBI Taxonomy" id="1405"/>
    <lineage>
        <taxon>Bacteria</taxon>
        <taxon>Bacillati</taxon>
        <taxon>Bacillota</taxon>
        <taxon>Bacilli</taxon>
        <taxon>Bacillales</taxon>
        <taxon>Bacillaceae</taxon>
        <taxon>Bacillus</taxon>
        <taxon>Bacillus cereus group</taxon>
    </lineage>
</organism>
<evidence type="ECO:0000313" key="1">
    <source>
        <dbReference type="EMBL" id="ARJ25739.1"/>
    </source>
</evidence>
<dbReference type="InterPro" id="IPR047705">
    <property type="entry name" value="AimR-like"/>
</dbReference>